<comment type="caution">
    <text evidence="1">The sequence shown here is derived from an EMBL/GenBank/DDBJ whole genome shotgun (WGS) entry which is preliminary data.</text>
</comment>
<name>A0ABD1ZWY9_VESSQ</name>
<organism evidence="1 2">
    <name type="scientific">Vespula squamosa</name>
    <name type="common">Southern yellow jacket</name>
    <name type="synonym">Wasp</name>
    <dbReference type="NCBI Taxonomy" id="30214"/>
    <lineage>
        <taxon>Eukaryota</taxon>
        <taxon>Metazoa</taxon>
        <taxon>Ecdysozoa</taxon>
        <taxon>Arthropoda</taxon>
        <taxon>Hexapoda</taxon>
        <taxon>Insecta</taxon>
        <taxon>Pterygota</taxon>
        <taxon>Neoptera</taxon>
        <taxon>Endopterygota</taxon>
        <taxon>Hymenoptera</taxon>
        <taxon>Apocrita</taxon>
        <taxon>Aculeata</taxon>
        <taxon>Vespoidea</taxon>
        <taxon>Vespidae</taxon>
        <taxon>Vespinae</taxon>
        <taxon>Vespula</taxon>
    </lineage>
</organism>
<reference evidence="1 2" key="1">
    <citation type="journal article" date="2024" name="Ann. Entomol. Soc. Am.">
        <title>Genomic analyses of the southern and eastern yellowjacket wasps (Hymenoptera: Vespidae) reveal evolutionary signatures of social life.</title>
        <authorList>
            <person name="Catto M.A."/>
            <person name="Caine P.B."/>
            <person name="Orr S.E."/>
            <person name="Hunt B.G."/>
            <person name="Goodisman M.A.D."/>
        </authorList>
    </citation>
    <scope>NUCLEOTIDE SEQUENCE [LARGE SCALE GENOMIC DNA]</scope>
    <source>
        <strain evidence="1">233</strain>
        <tissue evidence="1">Head and thorax</tissue>
    </source>
</reference>
<protein>
    <submittedName>
        <fullName evidence="1">PiggyBac transposable element-derived protein 4-like</fullName>
    </submittedName>
</protein>
<proteinExistence type="predicted"/>
<accession>A0ABD1ZWY9</accession>
<dbReference type="EMBL" id="JAUDFV010000165">
    <property type="protein sequence ID" value="KAL2712701.1"/>
    <property type="molecule type" value="Genomic_DNA"/>
</dbReference>
<dbReference type="AlphaFoldDB" id="A0ABD1ZWY9"/>
<dbReference type="Proteomes" id="UP001607302">
    <property type="component" value="Unassembled WGS sequence"/>
</dbReference>
<keyword evidence="2" id="KW-1185">Reference proteome</keyword>
<sequence length="120" mass="14360">MALPDKPGSFLYILYRCLRMFKRFREGMFDNDSSDKYYLINEKMQDDDSILDSGSEISPTSFFTNELIKKLVNETNRYANNKIKEKYLSKRYNIAYRNIPFLNLKDYWSANNKSRTPYFA</sequence>
<evidence type="ECO:0000313" key="1">
    <source>
        <dbReference type="EMBL" id="KAL2712701.1"/>
    </source>
</evidence>
<gene>
    <name evidence="1" type="ORF">V1478_017656</name>
</gene>
<evidence type="ECO:0000313" key="2">
    <source>
        <dbReference type="Proteomes" id="UP001607302"/>
    </source>
</evidence>